<dbReference type="GO" id="GO:0030246">
    <property type="term" value="F:carbohydrate binding"/>
    <property type="evidence" value="ECO:0007669"/>
    <property type="project" value="UniProtKB-ARBA"/>
</dbReference>
<name>A0A7C4VYZ5_9BACT</name>
<proteinExistence type="inferred from homology"/>
<dbReference type="AlphaFoldDB" id="A0A7C4VYZ5"/>
<dbReference type="GO" id="GO:0030313">
    <property type="term" value="C:cell envelope"/>
    <property type="evidence" value="ECO:0007669"/>
    <property type="project" value="UniProtKB-SubCell"/>
</dbReference>
<dbReference type="InterPro" id="IPR028082">
    <property type="entry name" value="Peripla_BP_I"/>
</dbReference>
<dbReference type="CDD" id="cd06320">
    <property type="entry name" value="PBP1_allose_binding"/>
    <property type="match status" value="1"/>
</dbReference>
<reference evidence="5" key="1">
    <citation type="journal article" date="2020" name="mSystems">
        <title>Genome- and Community-Level Interaction Insights into Carbon Utilization and Element Cycling Functions of Hydrothermarchaeota in Hydrothermal Sediment.</title>
        <authorList>
            <person name="Zhou Z."/>
            <person name="Liu Y."/>
            <person name="Xu W."/>
            <person name="Pan J."/>
            <person name="Luo Z.H."/>
            <person name="Li M."/>
        </authorList>
    </citation>
    <scope>NUCLEOTIDE SEQUENCE [LARGE SCALE GENOMIC DNA]</scope>
    <source>
        <strain evidence="5">SpSt-477</strain>
    </source>
</reference>
<evidence type="ECO:0000256" key="1">
    <source>
        <dbReference type="ARBA" id="ARBA00004196"/>
    </source>
</evidence>
<sequence length="345" mass="37024">MGHRKSFWVAAFLFSVVFLSPIFMANAQQPVSKSQEMEETLMKQLAPMPKLQTGDRIGVLVITLANPYWVGMKNAYEAAGKQFGVQVEVMAAPTEGDTKSQLETLQAMVAKNYKALILSPIEPFNLVPGVVAANKKGIKVINLGPPINLESVEKAGGRIDGRITVNFQEQGEKGASYIASRLGSEGGEVAIIQGIPGAGQSEGRTAGARKIFESTPGIKLVSVQPANWDRNTAYNVARNLVQAHPNLKAIFCCNDVMALAAADSLAAAAQRKDRIIVGVDFIPEAKEAIKAGKLDGSIAYSIPAYGKAAIILALKTIQGHEIPKAVYSPLALVTRENIDQYMDFQ</sequence>
<evidence type="ECO:0000256" key="2">
    <source>
        <dbReference type="ARBA" id="ARBA00007639"/>
    </source>
</evidence>
<accession>A0A7C4VYZ5</accession>
<dbReference type="PANTHER" id="PTHR46847">
    <property type="entry name" value="D-ALLOSE-BINDING PERIPLASMIC PROTEIN-RELATED"/>
    <property type="match status" value="1"/>
</dbReference>
<evidence type="ECO:0000256" key="3">
    <source>
        <dbReference type="ARBA" id="ARBA00022729"/>
    </source>
</evidence>
<comment type="subcellular location">
    <subcellularLocation>
        <location evidence="1">Cell envelope</location>
    </subcellularLocation>
</comment>
<feature type="domain" description="Periplasmic binding protein" evidence="4">
    <location>
        <begin position="57"/>
        <end position="320"/>
    </location>
</feature>
<comment type="similarity">
    <text evidence="2">Belongs to the bacterial solute-binding protein 2 family.</text>
</comment>
<dbReference type="InterPro" id="IPR025997">
    <property type="entry name" value="SBP_2_dom"/>
</dbReference>
<evidence type="ECO:0000313" key="5">
    <source>
        <dbReference type="EMBL" id="HGU33654.1"/>
    </source>
</evidence>
<keyword evidence="3" id="KW-0732">Signal</keyword>
<comment type="caution">
    <text evidence="5">The sequence shown here is derived from an EMBL/GenBank/DDBJ whole genome shotgun (WGS) entry which is preliminary data.</text>
</comment>
<dbReference type="PANTHER" id="PTHR46847:SF1">
    <property type="entry name" value="D-ALLOSE-BINDING PERIPLASMIC PROTEIN-RELATED"/>
    <property type="match status" value="1"/>
</dbReference>
<organism evidence="5">
    <name type="scientific">Desulfatirhabdium butyrativorans</name>
    <dbReference type="NCBI Taxonomy" id="340467"/>
    <lineage>
        <taxon>Bacteria</taxon>
        <taxon>Pseudomonadati</taxon>
        <taxon>Thermodesulfobacteriota</taxon>
        <taxon>Desulfobacteria</taxon>
        <taxon>Desulfobacterales</taxon>
        <taxon>Desulfatirhabdiaceae</taxon>
        <taxon>Desulfatirhabdium</taxon>
    </lineage>
</organism>
<dbReference type="Gene3D" id="3.40.50.2300">
    <property type="match status" value="2"/>
</dbReference>
<evidence type="ECO:0000259" key="4">
    <source>
        <dbReference type="Pfam" id="PF13407"/>
    </source>
</evidence>
<dbReference type="Pfam" id="PF13407">
    <property type="entry name" value="Peripla_BP_4"/>
    <property type="match status" value="1"/>
</dbReference>
<dbReference type="EMBL" id="DSUH01000288">
    <property type="protein sequence ID" value="HGU33654.1"/>
    <property type="molecule type" value="Genomic_DNA"/>
</dbReference>
<dbReference type="SUPFAM" id="SSF53822">
    <property type="entry name" value="Periplasmic binding protein-like I"/>
    <property type="match status" value="1"/>
</dbReference>
<protein>
    <submittedName>
        <fullName evidence="5">Sugar ABC transporter substrate-binding protein</fullName>
    </submittedName>
</protein>
<gene>
    <name evidence="5" type="ORF">ENS29_12490</name>
</gene>